<feature type="compositionally biased region" description="Acidic residues" evidence="1">
    <location>
        <begin position="361"/>
        <end position="389"/>
    </location>
</feature>
<feature type="compositionally biased region" description="Basic and acidic residues" evidence="1">
    <location>
        <begin position="1"/>
        <end position="11"/>
    </location>
</feature>
<evidence type="ECO:0000256" key="1">
    <source>
        <dbReference type="SAM" id="MobiDB-lite"/>
    </source>
</evidence>
<name>A0AAI9XLM4_9PEZI</name>
<keyword evidence="2" id="KW-1133">Transmembrane helix</keyword>
<evidence type="ECO:0000313" key="4">
    <source>
        <dbReference type="Proteomes" id="UP001239795"/>
    </source>
</evidence>
<feature type="region of interest" description="Disordered" evidence="1">
    <location>
        <begin position="1"/>
        <end position="32"/>
    </location>
</feature>
<feature type="compositionally biased region" description="Polar residues" evidence="1">
    <location>
        <begin position="336"/>
        <end position="353"/>
    </location>
</feature>
<organism evidence="3 4">
    <name type="scientific">Colletotrichum melonis</name>
    <dbReference type="NCBI Taxonomy" id="1209925"/>
    <lineage>
        <taxon>Eukaryota</taxon>
        <taxon>Fungi</taxon>
        <taxon>Dikarya</taxon>
        <taxon>Ascomycota</taxon>
        <taxon>Pezizomycotina</taxon>
        <taxon>Sordariomycetes</taxon>
        <taxon>Hypocreomycetidae</taxon>
        <taxon>Glomerellales</taxon>
        <taxon>Glomerellaceae</taxon>
        <taxon>Colletotrichum</taxon>
        <taxon>Colletotrichum acutatum species complex</taxon>
    </lineage>
</organism>
<feature type="compositionally biased region" description="Pro residues" evidence="1">
    <location>
        <begin position="62"/>
        <end position="72"/>
    </location>
</feature>
<evidence type="ECO:0000313" key="3">
    <source>
        <dbReference type="EMBL" id="KAK1454822.1"/>
    </source>
</evidence>
<keyword evidence="2" id="KW-0812">Transmembrane</keyword>
<feature type="compositionally biased region" description="Low complexity" evidence="1">
    <location>
        <begin position="73"/>
        <end position="86"/>
    </location>
</feature>
<feature type="region of interest" description="Disordered" evidence="1">
    <location>
        <begin position="445"/>
        <end position="464"/>
    </location>
</feature>
<feature type="compositionally biased region" description="Polar residues" evidence="1">
    <location>
        <begin position="14"/>
        <end position="25"/>
    </location>
</feature>
<keyword evidence="4" id="KW-1185">Reference proteome</keyword>
<comment type="caution">
    <text evidence="3">The sequence shown here is derived from an EMBL/GenBank/DDBJ whole genome shotgun (WGS) entry which is preliminary data.</text>
</comment>
<dbReference type="SUPFAM" id="SSF51430">
    <property type="entry name" value="NAD(P)-linked oxidoreductase"/>
    <property type="match status" value="1"/>
</dbReference>
<proteinExistence type="predicted"/>
<dbReference type="AlphaFoldDB" id="A0AAI9XLM4"/>
<feature type="region of interest" description="Disordered" evidence="1">
    <location>
        <begin position="332"/>
        <end position="398"/>
    </location>
</feature>
<feature type="region of interest" description="Disordered" evidence="1">
    <location>
        <begin position="178"/>
        <end position="228"/>
    </location>
</feature>
<dbReference type="InterPro" id="IPR036812">
    <property type="entry name" value="NAD(P)_OxRdtase_dom_sf"/>
</dbReference>
<feature type="compositionally biased region" description="Basic and acidic residues" evidence="1">
    <location>
        <begin position="179"/>
        <end position="228"/>
    </location>
</feature>
<accession>A0AAI9XLM4</accession>
<keyword evidence="2" id="KW-0472">Membrane</keyword>
<gene>
    <name evidence="3" type="ORF">CMEL01_03582</name>
</gene>
<dbReference type="EMBL" id="MLGG01000024">
    <property type="protein sequence ID" value="KAK1454822.1"/>
    <property type="molecule type" value="Genomic_DNA"/>
</dbReference>
<protein>
    <submittedName>
        <fullName evidence="3">Uncharacterized protein</fullName>
    </submittedName>
</protein>
<sequence length="553" mass="60947">MPSSSPERHLVAPDNSNIASRQASQDSDREVKYQTGLMPAEYAGLEVASPSPGMKYYQPAPGAAPEPVPAPAPGGYAPYQDQDQQYGSGYESHQYPAHSTAGTGYGGSQAGMPPKKDKRIWGIPVATFWVAIVALIFFLGTIGASAAAGTIAQAHAAYVQTCQAAELESALRARVRQQLPDERPGPHPADEDGRLHEPLAEERRKEEEAKRKNSQEAKKEAEQQAKDSRIQDELEYAQLVHQWHSTEAERGKFAFQKCLNLDRQAVDPASLPTYSLETPGTIEVDPAQGTPSGFTSRWKNPHHFTTEWANIWGLRIEAGQVQSALSATPSIYKGQPSESLENENSFPSGSTGLRNVKTEHFEEDQVYVGEEDQENYEEEDYEEDEDDPVAIETGSDYGNEPYDLDDVKACLKEPPIQRLGVPGSPAASNVHWQVFERSSNIHRRDDVPALSGSPDLLRGHDKSDGRCSEQGKFKNYGLSNYSTAEVQKVLRIYEQNRYTKPIYGDAIIFGISRVEQLYSTLDALKTGPLPEDLAAAITTFYSKVQGAELSYHL</sequence>
<reference evidence="3 4" key="1">
    <citation type="submission" date="2016-10" db="EMBL/GenBank/DDBJ databases">
        <title>The genome sequence of Colletotrichum fioriniae PJ7.</title>
        <authorList>
            <person name="Baroncelli R."/>
        </authorList>
    </citation>
    <scope>NUCLEOTIDE SEQUENCE [LARGE SCALE GENOMIC DNA]</scope>
    <source>
        <strain evidence="3">Col 31</strain>
    </source>
</reference>
<feature type="transmembrane region" description="Helical" evidence="2">
    <location>
        <begin position="120"/>
        <end position="140"/>
    </location>
</feature>
<feature type="region of interest" description="Disordered" evidence="1">
    <location>
        <begin position="58"/>
        <end position="113"/>
    </location>
</feature>
<dbReference type="Proteomes" id="UP001239795">
    <property type="component" value="Unassembled WGS sequence"/>
</dbReference>
<evidence type="ECO:0000256" key="2">
    <source>
        <dbReference type="SAM" id="Phobius"/>
    </source>
</evidence>